<reference evidence="1" key="1">
    <citation type="journal article" date="2015" name="Nature">
        <title>Complex archaea that bridge the gap between prokaryotes and eukaryotes.</title>
        <authorList>
            <person name="Spang A."/>
            <person name="Saw J.H."/>
            <person name="Jorgensen S.L."/>
            <person name="Zaremba-Niedzwiedzka K."/>
            <person name="Martijn J."/>
            <person name="Lind A.E."/>
            <person name="van Eijk R."/>
            <person name="Schleper C."/>
            <person name="Guy L."/>
            <person name="Ettema T.J."/>
        </authorList>
    </citation>
    <scope>NUCLEOTIDE SEQUENCE</scope>
</reference>
<dbReference type="Gene3D" id="3.40.50.150">
    <property type="entry name" value="Vaccinia Virus protein VP39"/>
    <property type="match status" value="1"/>
</dbReference>
<sequence>STPFVPIQSIGKEEITWEAHTSLEKYIEFYSGRGAGFFWVVMSMLYEPKVIVEFGTACGFATNLLAKMNPQAIIYSIDHSKTAGTADRETGIIAKSNKNVKLVIGNSQEFHCSDVDLCFIDSDHRKGAVLSDSHMAWKNRNVDRDWCIVWDDYTWSSVKEAVDCFVSKMKDHIPFIGRTGPYLHIGTKELNVNPKQERKES</sequence>
<organism evidence="1">
    <name type="scientific">marine sediment metagenome</name>
    <dbReference type="NCBI Taxonomy" id="412755"/>
    <lineage>
        <taxon>unclassified sequences</taxon>
        <taxon>metagenomes</taxon>
        <taxon>ecological metagenomes</taxon>
    </lineage>
</organism>
<dbReference type="AlphaFoldDB" id="A0A0F9IX20"/>
<feature type="non-terminal residue" evidence="1">
    <location>
        <position position="1"/>
    </location>
</feature>
<evidence type="ECO:0008006" key="2">
    <source>
        <dbReference type="Google" id="ProtNLM"/>
    </source>
</evidence>
<gene>
    <name evidence="1" type="ORF">LCGC14_1528300</name>
</gene>
<dbReference type="SUPFAM" id="SSF53335">
    <property type="entry name" value="S-adenosyl-L-methionine-dependent methyltransferases"/>
    <property type="match status" value="1"/>
</dbReference>
<comment type="caution">
    <text evidence="1">The sequence shown here is derived from an EMBL/GenBank/DDBJ whole genome shotgun (WGS) entry which is preliminary data.</text>
</comment>
<name>A0A0F9IX20_9ZZZZ</name>
<protein>
    <recommendedName>
        <fullName evidence="2">Rhamnosyl O-methyltransferase</fullName>
    </recommendedName>
</protein>
<evidence type="ECO:0000313" key="1">
    <source>
        <dbReference type="EMBL" id="KKM61783.1"/>
    </source>
</evidence>
<dbReference type="Pfam" id="PF13578">
    <property type="entry name" value="Methyltransf_24"/>
    <property type="match status" value="1"/>
</dbReference>
<proteinExistence type="predicted"/>
<dbReference type="EMBL" id="LAZR01011420">
    <property type="protein sequence ID" value="KKM61783.1"/>
    <property type="molecule type" value="Genomic_DNA"/>
</dbReference>
<accession>A0A0F9IX20</accession>
<dbReference type="InterPro" id="IPR029063">
    <property type="entry name" value="SAM-dependent_MTases_sf"/>
</dbReference>